<gene>
    <name evidence="1" type="ORF">Psch_01181</name>
</gene>
<dbReference type="AlphaFoldDB" id="A0A4Y7RFP9"/>
<evidence type="ECO:0000313" key="2">
    <source>
        <dbReference type="Proteomes" id="UP000298324"/>
    </source>
</evidence>
<organism evidence="1 2">
    <name type="scientific">Pelotomaculum schinkii</name>
    <dbReference type="NCBI Taxonomy" id="78350"/>
    <lineage>
        <taxon>Bacteria</taxon>
        <taxon>Bacillati</taxon>
        <taxon>Bacillota</taxon>
        <taxon>Clostridia</taxon>
        <taxon>Eubacteriales</taxon>
        <taxon>Desulfotomaculaceae</taxon>
        <taxon>Pelotomaculum</taxon>
    </lineage>
</organism>
<sequence>MSDLAALLRNKKQLQEDQEAQTSDINEQCPVEIKSFYDRLEDWLSDLIEEKIILTSYERKRLGSYYSKRFKLKAGEDEIEFIPKKRVVVGSTGKIEMKTKKGNIFFIRDRDGIWKQVVSKSPLNVETLTKPYFRGLLKSLLS</sequence>
<dbReference type="EMBL" id="QFGA01000001">
    <property type="protein sequence ID" value="TEB07626.1"/>
    <property type="molecule type" value="Genomic_DNA"/>
</dbReference>
<comment type="caution">
    <text evidence="1">The sequence shown here is derived from an EMBL/GenBank/DDBJ whole genome shotgun (WGS) entry which is preliminary data.</text>
</comment>
<name>A0A4Y7RFP9_9FIRM</name>
<dbReference type="Proteomes" id="UP000298324">
    <property type="component" value="Unassembled WGS sequence"/>
</dbReference>
<reference evidence="1 2" key="1">
    <citation type="journal article" date="2018" name="Environ. Microbiol.">
        <title>Novel energy conservation strategies and behaviour of Pelotomaculum schinkii driving syntrophic propionate catabolism.</title>
        <authorList>
            <person name="Hidalgo-Ahumada C.A.P."/>
            <person name="Nobu M.K."/>
            <person name="Narihiro T."/>
            <person name="Tamaki H."/>
            <person name="Liu W.T."/>
            <person name="Kamagata Y."/>
            <person name="Stams A.J.M."/>
            <person name="Imachi H."/>
            <person name="Sousa D.Z."/>
        </authorList>
    </citation>
    <scope>NUCLEOTIDE SEQUENCE [LARGE SCALE GENOMIC DNA]</scope>
    <source>
        <strain evidence="1 2">HH</strain>
    </source>
</reference>
<protein>
    <submittedName>
        <fullName evidence="1">Uncharacterized protein</fullName>
    </submittedName>
</protein>
<keyword evidence="2" id="KW-1185">Reference proteome</keyword>
<evidence type="ECO:0000313" key="1">
    <source>
        <dbReference type="EMBL" id="TEB07626.1"/>
    </source>
</evidence>
<accession>A0A4Y7RFP9</accession>
<dbReference type="RefSeq" id="WP_190239471.1">
    <property type="nucleotide sequence ID" value="NZ_QFGA01000001.1"/>
</dbReference>
<proteinExistence type="predicted"/>